<sequence length="123" mass="14453">MNLLTPHRRNIDVNIFFPLMLHRILINWVNLLKEDLVRSIKISLLSKKHLETKYKLESSSIKCLIISKFPYSSAAVNTKPYNYRNAANPSHFIFFAPKTGSGIYHVFRNNRMREKINFSKEIT</sequence>
<evidence type="ECO:0000313" key="2">
    <source>
        <dbReference type="Proteomes" id="UP000276133"/>
    </source>
</evidence>
<reference evidence="1 2" key="1">
    <citation type="journal article" date="2018" name="Sci. Rep.">
        <title>Genomic signatures of local adaptation to the degree of environmental predictability in rotifers.</title>
        <authorList>
            <person name="Franch-Gras L."/>
            <person name="Hahn C."/>
            <person name="Garcia-Roger E.M."/>
            <person name="Carmona M.J."/>
            <person name="Serra M."/>
            <person name="Gomez A."/>
        </authorList>
    </citation>
    <scope>NUCLEOTIDE SEQUENCE [LARGE SCALE GENOMIC DNA]</scope>
    <source>
        <strain evidence="1">HYR1</strain>
    </source>
</reference>
<accession>A0A3M7T4R2</accession>
<gene>
    <name evidence="1" type="ORF">BpHYR1_029639</name>
</gene>
<proteinExistence type="predicted"/>
<evidence type="ECO:0000313" key="1">
    <source>
        <dbReference type="EMBL" id="RNA43036.1"/>
    </source>
</evidence>
<comment type="caution">
    <text evidence="1">The sequence shown here is derived from an EMBL/GenBank/DDBJ whole genome shotgun (WGS) entry which is preliminary data.</text>
</comment>
<dbReference type="EMBL" id="REGN01000288">
    <property type="protein sequence ID" value="RNA43036.1"/>
    <property type="molecule type" value="Genomic_DNA"/>
</dbReference>
<protein>
    <submittedName>
        <fullName evidence="1">Uncharacterized protein</fullName>
    </submittedName>
</protein>
<dbReference type="AlphaFoldDB" id="A0A3M7T4R2"/>
<name>A0A3M7T4R2_BRAPC</name>
<organism evidence="1 2">
    <name type="scientific">Brachionus plicatilis</name>
    <name type="common">Marine rotifer</name>
    <name type="synonym">Brachionus muelleri</name>
    <dbReference type="NCBI Taxonomy" id="10195"/>
    <lineage>
        <taxon>Eukaryota</taxon>
        <taxon>Metazoa</taxon>
        <taxon>Spiralia</taxon>
        <taxon>Gnathifera</taxon>
        <taxon>Rotifera</taxon>
        <taxon>Eurotatoria</taxon>
        <taxon>Monogononta</taxon>
        <taxon>Pseudotrocha</taxon>
        <taxon>Ploima</taxon>
        <taxon>Brachionidae</taxon>
        <taxon>Brachionus</taxon>
    </lineage>
</organism>
<keyword evidence="2" id="KW-1185">Reference proteome</keyword>
<dbReference type="Proteomes" id="UP000276133">
    <property type="component" value="Unassembled WGS sequence"/>
</dbReference>